<dbReference type="KEGG" id="pbt:ING2E5B_1856"/>
<reference evidence="9 10" key="1">
    <citation type="submission" date="2014-08" db="EMBL/GenBank/DDBJ databases">
        <authorList>
            <person name="Wibberg D."/>
        </authorList>
    </citation>
    <scope>NUCLEOTIDE SEQUENCE [LARGE SCALE GENOMIC DNA]</scope>
    <source>
        <strain evidence="10">ING2-E5B</strain>
    </source>
</reference>
<evidence type="ECO:0000256" key="3">
    <source>
        <dbReference type="ARBA" id="ARBA00022475"/>
    </source>
</evidence>
<feature type="transmembrane region" description="Helical" evidence="7">
    <location>
        <begin position="20"/>
        <end position="41"/>
    </location>
</feature>
<keyword evidence="2" id="KW-0813">Transport</keyword>
<gene>
    <name evidence="9" type="ORF">ING2E5B_1856</name>
</gene>
<dbReference type="EMBL" id="LN515532">
    <property type="protein sequence ID" value="CEA16594.1"/>
    <property type="molecule type" value="Genomic_DNA"/>
</dbReference>
<feature type="transmembrane region" description="Helical" evidence="7">
    <location>
        <begin position="337"/>
        <end position="365"/>
    </location>
</feature>
<dbReference type="InterPro" id="IPR003838">
    <property type="entry name" value="ABC3_permease_C"/>
</dbReference>
<keyword evidence="10" id="KW-1185">Reference proteome</keyword>
<organism evidence="9 10">
    <name type="scientific">Fermentimonas caenicola</name>
    <dbReference type="NCBI Taxonomy" id="1562970"/>
    <lineage>
        <taxon>Bacteria</taxon>
        <taxon>Pseudomonadati</taxon>
        <taxon>Bacteroidota</taxon>
        <taxon>Bacteroidia</taxon>
        <taxon>Bacteroidales</taxon>
        <taxon>Dysgonomonadaceae</taxon>
        <taxon>Fermentimonas</taxon>
    </lineage>
</organism>
<dbReference type="PANTHER" id="PTHR43738">
    <property type="entry name" value="ABC TRANSPORTER, MEMBRANE PROTEIN"/>
    <property type="match status" value="1"/>
</dbReference>
<dbReference type="HOGENOM" id="CLU_000604_8_9_10"/>
<dbReference type="InterPro" id="IPR051125">
    <property type="entry name" value="ABC-4/HrtB_transporter"/>
</dbReference>
<sequence length="378" mass="41319">MFTTAFKFVRFEKSKSMGILAAIVISIYLIGIELGMFFYLADIIGGIVGNSNPKYSQVFVVKKQTENVNQLSPFDIRWVNQLRSIEGVEDTHGFVITNVAVRFPNGKDAPAVIIGSDYPTLAAGPYAELVHSGSIENLANPEIVSTDFYDNKTLRYDVKLGTRFEINGKSAIAGVITKDAKGFTAPLIYTTTDKARYYSGMPKSQISGIIVTVPDATKVDAVTAKINQIAPDLKAWPKEEIRTATIVNVMTANNMGMSFATLVLFGIISGFFIIGLTMYSVTYDRIKDYGTLKAIGASSGYITRLVITQSFIYAIFGYLVSLLLLIISKIGMAKGGLIISLSPALLSFLFITTLIISVGSSYFSIRKLRKVEPSSVFR</sequence>
<evidence type="ECO:0000256" key="1">
    <source>
        <dbReference type="ARBA" id="ARBA00004651"/>
    </source>
</evidence>
<protein>
    <submittedName>
        <fullName evidence="9">Lipoprotein release ABC transporter permease</fullName>
    </submittedName>
</protein>
<dbReference type="Pfam" id="PF02687">
    <property type="entry name" value="FtsX"/>
    <property type="match status" value="1"/>
</dbReference>
<dbReference type="PATRIC" id="fig|1562970.3.peg.1837"/>
<evidence type="ECO:0000256" key="7">
    <source>
        <dbReference type="SAM" id="Phobius"/>
    </source>
</evidence>
<keyword evidence="5 7" id="KW-1133">Transmembrane helix</keyword>
<feature type="transmembrane region" description="Helical" evidence="7">
    <location>
        <begin position="301"/>
        <end position="325"/>
    </location>
</feature>
<feature type="transmembrane region" description="Helical" evidence="7">
    <location>
        <begin position="259"/>
        <end position="281"/>
    </location>
</feature>
<dbReference type="OrthoDB" id="9768465at2"/>
<dbReference type="PANTHER" id="PTHR43738:SF1">
    <property type="entry name" value="HEMIN TRANSPORT SYSTEM PERMEASE PROTEIN HRTB-RELATED"/>
    <property type="match status" value="1"/>
</dbReference>
<evidence type="ECO:0000256" key="2">
    <source>
        <dbReference type="ARBA" id="ARBA00022448"/>
    </source>
</evidence>
<evidence type="ECO:0000256" key="5">
    <source>
        <dbReference type="ARBA" id="ARBA00022989"/>
    </source>
</evidence>
<keyword evidence="3" id="KW-1003">Cell membrane</keyword>
<evidence type="ECO:0000256" key="4">
    <source>
        <dbReference type="ARBA" id="ARBA00022692"/>
    </source>
</evidence>
<accession>A0A098C0Y1</accession>
<evidence type="ECO:0000256" key="6">
    <source>
        <dbReference type="ARBA" id="ARBA00023136"/>
    </source>
</evidence>
<evidence type="ECO:0000313" key="9">
    <source>
        <dbReference type="EMBL" id="CEA16594.1"/>
    </source>
</evidence>
<keyword evidence="4 7" id="KW-0812">Transmembrane</keyword>
<evidence type="ECO:0000259" key="8">
    <source>
        <dbReference type="Pfam" id="PF02687"/>
    </source>
</evidence>
<keyword evidence="9" id="KW-0449">Lipoprotein</keyword>
<dbReference type="AlphaFoldDB" id="A0A098C0Y1"/>
<dbReference type="Proteomes" id="UP000032417">
    <property type="component" value="Chromosome 1"/>
</dbReference>
<dbReference type="STRING" id="1562970.ING2E5B_1856"/>
<keyword evidence="6 7" id="KW-0472">Membrane</keyword>
<dbReference type="GO" id="GO:0005886">
    <property type="term" value="C:plasma membrane"/>
    <property type="evidence" value="ECO:0007669"/>
    <property type="project" value="UniProtKB-SubCell"/>
</dbReference>
<comment type="subcellular location">
    <subcellularLocation>
        <location evidence="1">Cell membrane</location>
        <topology evidence="1">Multi-pass membrane protein</topology>
    </subcellularLocation>
</comment>
<evidence type="ECO:0000313" key="10">
    <source>
        <dbReference type="Proteomes" id="UP000032417"/>
    </source>
</evidence>
<proteinExistence type="predicted"/>
<feature type="domain" description="ABC3 transporter permease C-terminal" evidence="8">
    <location>
        <begin position="262"/>
        <end position="373"/>
    </location>
</feature>
<name>A0A098C0Y1_9BACT</name>